<dbReference type="PANTHER" id="PTHR18968">
    <property type="entry name" value="THIAMINE PYROPHOSPHATE ENZYMES"/>
    <property type="match status" value="1"/>
</dbReference>
<dbReference type="Proteomes" id="UP000613011">
    <property type="component" value="Unassembled WGS sequence"/>
</dbReference>
<dbReference type="Pfam" id="PF02775">
    <property type="entry name" value="TPP_enzyme_C"/>
    <property type="match status" value="1"/>
</dbReference>
<dbReference type="AlphaFoldDB" id="A0A936ZNC2"/>
<dbReference type="GO" id="GO:0009099">
    <property type="term" value="P:L-valine biosynthetic process"/>
    <property type="evidence" value="ECO:0007669"/>
    <property type="project" value="TreeGrafter"/>
</dbReference>
<dbReference type="InterPro" id="IPR045229">
    <property type="entry name" value="TPP_enz"/>
</dbReference>
<evidence type="ECO:0000259" key="5">
    <source>
        <dbReference type="Pfam" id="PF00205"/>
    </source>
</evidence>
<dbReference type="CDD" id="cd00568">
    <property type="entry name" value="TPP_enzymes"/>
    <property type="match status" value="1"/>
</dbReference>
<evidence type="ECO:0000313" key="8">
    <source>
        <dbReference type="EMBL" id="MBL0422912.1"/>
    </source>
</evidence>
<dbReference type="CDD" id="cd07035">
    <property type="entry name" value="TPP_PYR_POX_like"/>
    <property type="match status" value="1"/>
</dbReference>
<organism evidence="8 9">
    <name type="scientific">Ramlibacter aurantiacus</name>
    <dbReference type="NCBI Taxonomy" id="2801330"/>
    <lineage>
        <taxon>Bacteria</taxon>
        <taxon>Pseudomonadati</taxon>
        <taxon>Pseudomonadota</taxon>
        <taxon>Betaproteobacteria</taxon>
        <taxon>Burkholderiales</taxon>
        <taxon>Comamonadaceae</taxon>
        <taxon>Ramlibacter</taxon>
    </lineage>
</organism>
<dbReference type="EMBL" id="JAEQNA010000010">
    <property type="protein sequence ID" value="MBL0422912.1"/>
    <property type="molecule type" value="Genomic_DNA"/>
</dbReference>
<evidence type="ECO:0000259" key="6">
    <source>
        <dbReference type="Pfam" id="PF02775"/>
    </source>
</evidence>
<keyword evidence="9" id="KW-1185">Reference proteome</keyword>
<evidence type="ECO:0000256" key="4">
    <source>
        <dbReference type="RuleBase" id="RU362132"/>
    </source>
</evidence>
<dbReference type="GO" id="GO:0000287">
    <property type="term" value="F:magnesium ion binding"/>
    <property type="evidence" value="ECO:0007669"/>
    <property type="project" value="InterPro"/>
</dbReference>
<proteinExistence type="inferred from homology"/>
<dbReference type="PANTHER" id="PTHR18968:SF13">
    <property type="entry name" value="ACETOLACTATE SYNTHASE CATALYTIC SUBUNIT, MITOCHONDRIAL"/>
    <property type="match status" value="1"/>
</dbReference>
<dbReference type="InterPro" id="IPR012001">
    <property type="entry name" value="Thiamin_PyroP_enz_TPP-bd_dom"/>
</dbReference>
<dbReference type="GO" id="GO:0050660">
    <property type="term" value="F:flavin adenine dinucleotide binding"/>
    <property type="evidence" value="ECO:0007669"/>
    <property type="project" value="TreeGrafter"/>
</dbReference>
<dbReference type="InterPro" id="IPR029061">
    <property type="entry name" value="THDP-binding"/>
</dbReference>
<evidence type="ECO:0000256" key="2">
    <source>
        <dbReference type="ARBA" id="ARBA00007812"/>
    </source>
</evidence>
<reference evidence="8" key="1">
    <citation type="submission" date="2021-01" db="EMBL/GenBank/DDBJ databases">
        <title>Ramlibacter sp. strain AW1 16S ribosomal RNA gene Genome sequencing and assembly.</title>
        <authorList>
            <person name="Kang M."/>
        </authorList>
    </citation>
    <scope>NUCLEOTIDE SEQUENCE</scope>
    <source>
        <strain evidence="8">AW1</strain>
    </source>
</reference>
<comment type="caution">
    <text evidence="8">The sequence shown here is derived from an EMBL/GenBank/DDBJ whole genome shotgun (WGS) entry which is preliminary data.</text>
</comment>
<evidence type="ECO:0000256" key="1">
    <source>
        <dbReference type="ARBA" id="ARBA00001964"/>
    </source>
</evidence>
<evidence type="ECO:0000313" key="9">
    <source>
        <dbReference type="Proteomes" id="UP000613011"/>
    </source>
</evidence>
<dbReference type="Pfam" id="PF00205">
    <property type="entry name" value="TPP_enzyme_M"/>
    <property type="match status" value="1"/>
</dbReference>
<feature type="domain" description="Thiamine pyrophosphate enzyme central" evidence="5">
    <location>
        <begin position="199"/>
        <end position="328"/>
    </location>
</feature>
<keyword evidence="3 4" id="KW-0786">Thiamine pyrophosphate</keyword>
<evidence type="ECO:0000259" key="7">
    <source>
        <dbReference type="Pfam" id="PF02776"/>
    </source>
</evidence>
<dbReference type="InterPro" id="IPR029035">
    <property type="entry name" value="DHS-like_NAD/FAD-binding_dom"/>
</dbReference>
<dbReference type="NCBIfam" id="NF005470">
    <property type="entry name" value="PRK07064.1"/>
    <property type="match status" value="1"/>
</dbReference>
<dbReference type="Gene3D" id="3.40.50.1220">
    <property type="entry name" value="TPP-binding domain"/>
    <property type="match status" value="1"/>
</dbReference>
<feature type="domain" description="Thiamine pyrophosphate enzyme N-terminal TPP-binding" evidence="7">
    <location>
        <begin position="9"/>
        <end position="116"/>
    </location>
</feature>
<evidence type="ECO:0000256" key="3">
    <source>
        <dbReference type="ARBA" id="ARBA00023052"/>
    </source>
</evidence>
<name>A0A936ZNC2_9BURK</name>
<dbReference type="Pfam" id="PF02776">
    <property type="entry name" value="TPP_enzyme_N"/>
    <property type="match status" value="1"/>
</dbReference>
<protein>
    <submittedName>
        <fullName evidence="8">Thiamine pyrophosphate-binding protein</fullName>
    </submittedName>
</protein>
<dbReference type="GO" id="GO:0030976">
    <property type="term" value="F:thiamine pyrophosphate binding"/>
    <property type="evidence" value="ECO:0007669"/>
    <property type="project" value="InterPro"/>
</dbReference>
<comment type="cofactor">
    <cofactor evidence="1">
        <name>thiamine diphosphate</name>
        <dbReference type="ChEBI" id="CHEBI:58937"/>
    </cofactor>
</comment>
<gene>
    <name evidence="8" type="ORF">JI739_21430</name>
</gene>
<dbReference type="SUPFAM" id="SSF52467">
    <property type="entry name" value="DHS-like NAD/FAD-binding domain"/>
    <property type="match status" value="1"/>
</dbReference>
<dbReference type="InterPro" id="IPR012000">
    <property type="entry name" value="Thiamin_PyroP_enz_cen_dom"/>
</dbReference>
<sequence>MTSEPLLPTVGDLLARLLDAAGVEAVFGVLSVHNLPLLEAIHRLGKTRYVCARGEAGAVNMADGHARVTGRVGVAVTSTGAGAGNACGALIEAQTAGTPLLHITGQVNLDYLDRGWGDVHEAKDQRAMLGAAGKAAFRVWSADTALGTLREALRVAMTPPCGPVSVEIPIDLQGARVSRPPGSIRPLAVTVPRPDAADIDRLADALASARRPLLWLGGGARHAGSGARRLLDLGFGAVTTIQGRGVVPEDDPRTLGAFNLQPPIARLYAGCDALLVAGSKLRVPETARHTLALPERRFRIDVDPQAEGRGYASEAFVCADAALALDALADRLEGRLRTDPGFHADLRAARAAAEAQMRENLGRYAAVCDELQAAAGTGFNWVRDMTISSSTWGHRLFRLFEPRQSAHASGGGIGQGLSMAIGAAVGTPGRRTLVLVGDGGLMLNAAELPTAVQENTGVVLLVMNDKGYGILRNLADEQFGGRRFYADLHTPDFGLLAKAHGYAYTRIASLDRLGAQLREALASPAPATLVEFDMDAIGPFARPFSGPRI</sequence>
<dbReference type="GO" id="GO:0003984">
    <property type="term" value="F:acetolactate synthase activity"/>
    <property type="evidence" value="ECO:0007669"/>
    <property type="project" value="TreeGrafter"/>
</dbReference>
<dbReference type="InterPro" id="IPR000399">
    <property type="entry name" value="TPP-bd_CS"/>
</dbReference>
<dbReference type="Gene3D" id="3.40.50.970">
    <property type="match status" value="2"/>
</dbReference>
<dbReference type="InterPro" id="IPR011766">
    <property type="entry name" value="TPP_enzyme_TPP-bd"/>
</dbReference>
<dbReference type="GO" id="GO:0005948">
    <property type="term" value="C:acetolactate synthase complex"/>
    <property type="evidence" value="ECO:0007669"/>
    <property type="project" value="TreeGrafter"/>
</dbReference>
<comment type="similarity">
    <text evidence="2 4">Belongs to the TPP enzyme family.</text>
</comment>
<dbReference type="GO" id="GO:0009097">
    <property type="term" value="P:isoleucine biosynthetic process"/>
    <property type="evidence" value="ECO:0007669"/>
    <property type="project" value="TreeGrafter"/>
</dbReference>
<dbReference type="RefSeq" id="WP_201686046.1">
    <property type="nucleotide sequence ID" value="NZ_JAEQNA010000010.1"/>
</dbReference>
<dbReference type="SUPFAM" id="SSF52518">
    <property type="entry name" value="Thiamin diphosphate-binding fold (THDP-binding)"/>
    <property type="match status" value="2"/>
</dbReference>
<accession>A0A936ZNC2</accession>
<feature type="domain" description="Thiamine pyrophosphate enzyme TPP-binding" evidence="6">
    <location>
        <begin position="389"/>
        <end position="529"/>
    </location>
</feature>
<dbReference type="PROSITE" id="PS00187">
    <property type="entry name" value="TPP_ENZYMES"/>
    <property type="match status" value="1"/>
</dbReference>